<proteinExistence type="predicted"/>
<evidence type="ECO:0000313" key="2">
    <source>
        <dbReference type="Proteomes" id="UP000188320"/>
    </source>
</evidence>
<sequence>MASQVRCYLQKISLTERNSNGCSEYERLSHVEKAINQLGVLKDFEHILAYAKIPYRAIFEDIYMEMNEYILREVCITKKQVSTGARAWIKTTELSHAPQPQKSGCSYPFFTEAVVSKSQERDIFKPYIEYNVCTTESTCYINAAVVNSDLKKIESPPTISGCTFSIYKPLFAIPAYFPSQS</sequence>
<comment type="caution">
    <text evidence="1">The sequence shown here is derived from an EMBL/GenBank/DDBJ whole genome shotgun (WGS) entry which is preliminary data.</text>
</comment>
<name>A0A1R1PHN9_ZANCU</name>
<dbReference type="AlphaFoldDB" id="A0A1R1PHN9"/>
<organism evidence="1 2">
    <name type="scientific">Zancudomyces culisetae</name>
    <name type="common">Gut fungus</name>
    <name type="synonym">Smittium culisetae</name>
    <dbReference type="NCBI Taxonomy" id="1213189"/>
    <lineage>
        <taxon>Eukaryota</taxon>
        <taxon>Fungi</taxon>
        <taxon>Fungi incertae sedis</taxon>
        <taxon>Zoopagomycota</taxon>
        <taxon>Kickxellomycotina</taxon>
        <taxon>Harpellomycetes</taxon>
        <taxon>Harpellales</taxon>
        <taxon>Legeriomycetaceae</taxon>
        <taxon>Zancudomyces</taxon>
    </lineage>
</organism>
<evidence type="ECO:0000313" key="1">
    <source>
        <dbReference type="EMBL" id="OMH80490.1"/>
    </source>
</evidence>
<keyword evidence="2" id="KW-1185">Reference proteome</keyword>
<gene>
    <name evidence="1" type="ORF">AX774_g6073</name>
</gene>
<dbReference type="EMBL" id="LSSK01001170">
    <property type="protein sequence ID" value="OMH80490.1"/>
    <property type="molecule type" value="Genomic_DNA"/>
</dbReference>
<dbReference type="Proteomes" id="UP000188320">
    <property type="component" value="Unassembled WGS sequence"/>
</dbReference>
<accession>A0A1R1PHN9</accession>
<reference evidence="2" key="1">
    <citation type="submission" date="2017-01" db="EMBL/GenBank/DDBJ databases">
        <authorList>
            <person name="Wang Y."/>
            <person name="White M."/>
            <person name="Kvist S."/>
            <person name="Moncalvo J.-M."/>
        </authorList>
    </citation>
    <scope>NUCLEOTIDE SEQUENCE [LARGE SCALE GENOMIC DNA]</scope>
    <source>
        <strain evidence="2">COL-18-3</strain>
    </source>
</reference>
<protein>
    <submittedName>
        <fullName evidence="1">Uncharacterized protein</fullName>
    </submittedName>
</protein>